<dbReference type="Proteomes" id="UP001258315">
    <property type="component" value="Unassembled WGS sequence"/>
</dbReference>
<gene>
    <name evidence="7" type="ORF">QE417_002172</name>
</gene>
<dbReference type="Gene3D" id="2.60.40.10">
    <property type="entry name" value="Immunoglobulins"/>
    <property type="match status" value="1"/>
</dbReference>
<dbReference type="InterPro" id="IPR008979">
    <property type="entry name" value="Galactose-bd-like_sf"/>
</dbReference>
<dbReference type="InterPro" id="IPR017853">
    <property type="entry name" value="GH"/>
</dbReference>
<evidence type="ECO:0000256" key="4">
    <source>
        <dbReference type="SAM" id="SignalP"/>
    </source>
</evidence>
<keyword evidence="4" id="KW-0732">Signal</keyword>
<dbReference type="SUPFAM" id="SSF49785">
    <property type="entry name" value="Galactose-binding domain-like"/>
    <property type="match status" value="1"/>
</dbReference>
<feature type="chain" id="PRO_5046550739" description="Glycoside hydrolase family 2" evidence="4">
    <location>
        <begin position="20"/>
        <end position="904"/>
    </location>
</feature>
<reference evidence="8" key="1">
    <citation type="submission" date="2023-07" db="EMBL/GenBank/DDBJ databases">
        <title>Functional and genomic diversity of the sorghum phyllosphere microbiome.</title>
        <authorList>
            <person name="Shade A."/>
        </authorList>
    </citation>
    <scope>NUCLEOTIDE SEQUENCE [LARGE SCALE GENOMIC DNA]</scope>
    <source>
        <strain evidence="8">SORGH_AS_0422</strain>
    </source>
</reference>
<evidence type="ECO:0000256" key="2">
    <source>
        <dbReference type="ARBA" id="ARBA00022801"/>
    </source>
</evidence>
<evidence type="ECO:0000313" key="8">
    <source>
        <dbReference type="Proteomes" id="UP001258315"/>
    </source>
</evidence>
<evidence type="ECO:0000256" key="1">
    <source>
        <dbReference type="ARBA" id="ARBA00007401"/>
    </source>
</evidence>
<organism evidence="7 8">
    <name type="scientific">Mucilaginibacter terrae</name>
    <dbReference type="NCBI Taxonomy" id="1955052"/>
    <lineage>
        <taxon>Bacteria</taxon>
        <taxon>Pseudomonadati</taxon>
        <taxon>Bacteroidota</taxon>
        <taxon>Sphingobacteriia</taxon>
        <taxon>Sphingobacteriales</taxon>
        <taxon>Sphingobacteriaceae</taxon>
        <taxon>Mucilaginibacter</taxon>
    </lineage>
</organism>
<feature type="domain" description="Glycoside hydrolase family 2 immunoglobulin-like beta-sandwich" evidence="5">
    <location>
        <begin position="243"/>
        <end position="296"/>
    </location>
</feature>
<dbReference type="InterPro" id="IPR013783">
    <property type="entry name" value="Ig-like_fold"/>
</dbReference>
<evidence type="ECO:0000259" key="6">
    <source>
        <dbReference type="Pfam" id="PF02836"/>
    </source>
</evidence>
<feature type="domain" description="Glycoside hydrolase family 2 catalytic" evidence="6">
    <location>
        <begin position="301"/>
        <end position="442"/>
    </location>
</feature>
<evidence type="ECO:0000313" key="7">
    <source>
        <dbReference type="EMBL" id="MDT3403100.1"/>
    </source>
</evidence>
<dbReference type="RefSeq" id="WP_311949869.1">
    <property type="nucleotide sequence ID" value="NZ_JAVLVU010000001.1"/>
</dbReference>
<keyword evidence="2" id="KW-0378">Hydrolase</keyword>
<keyword evidence="8" id="KW-1185">Reference proteome</keyword>
<dbReference type="Pfam" id="PF00703">
    <property type="entry name" value="Glyco_hydro_2"/>
    <property type="match status" value="1"/>
</dbReference>
<dbReference type="Gene3D" id="3.20.20.80">
    <property type="entry name" value="Glycosidases"/>
    <property type="match status" value="1"/>
</dbReference>
<dbReference type="PANTHER" id="PTHR42732">
    <property type="entry name" value="BETA-GALACTOSIDASE"/>
    <property type="match status" value="1"/>
</dbReference>
<dbReference type="InterPro" id="IPR036156">
    <property type="entry name" value="Beta-gal/glucu_dom_sf"/>
</dbReference>
<feature type="signal peptide" evidence="4">
    <location>
        <begin position="1"/>
        <end position="19"/>
    </location>
</feature>
<sequence>MKVILFSLFVVLTVQSSFAQVRQLSLAGRWSYRLDSLDRGMAEKWENQTFTNAVNLPGTLDGNSIGTPVKADSSLTKQVMLHLSRKKTYIGAAWYQRVINTSANMQNAVVSLERVLWRSNLWLDGKPIGSQESLIAPHIFSLGELKAGKHTLTIRVDNRKQHDISVNDFAHAYTDGTQIIWNGMIGKMELMNVGGSSIKTLQAFPSLAGHTVKAIIALQQKPVNKTYARLTIYNGKKVIGTIRPAAISKQETEVVIKTPDAKPWDEFHPQVYQLRAELLNDKGELLDVKNTTLGFRDITAKGNQLKINGRPLFLRGTLECNIFPLEGHPPMTAPGWEKVFETARAYGLNHLRFHSWCPPEAAFKIADSLGFYLHVELPLWVLTVGKDLGTITYLEAEAANIIQQYGNHPSFCFWSMGNELEGDFDWLENLVRKLKKEDSRHLYTTTTFTFQKGHGTKPEPADDYFITQYTEKGWVRGQGIFNTQPPDFKTDYSKALAETTVPLIIHEVGQYSVYPDLAEIEKYTGVLRPDNFKAIRNDLRKKQMLPLAPQYLKASGALTVQLYKEEIERALKTRGVGGFQLLDLHDFPGQGTALVGILNAFWDSKGLITPGKFREFCGPVVPLLRFEKAAYRSNETFNASVEVANYGGKIIREPINWTVTSEDKLVQFKGTLGEKTVPIGNGSSTGSFSVNLGGIDKATALTVAVSIGNTPYRNEWKIWVYPQSLPAYNQAVFTGSVDSAIQMLNAGKRVIFSPDVAAINGIEGRFATVFWSPVHFPDQPGSMGLLIDEQSKALANFPTNNHSHWQWWDLVTRSKSLQLDRLPFKTKPVVRVIDNFFKNRELATIVEFKMGAGKLLICTMDISKQLSERAAASQLRYSLSTYVSGNNFAPVYEISAEELRQLIR</sequence>
<keyword evidence="3" id="KW-0326">Glycosidase</keyword>
<accession>A0ABU3GWQ3</accession>
<dbReference type="EMBL" id="JAVLVU010000001">
    <property type="protein sequence ID" value="MDT3403100.1"/>
    <property type="molecule type" value="Genomic_DNA"/>
</dbReference>
<name>A0ABU3GWQ3_9SPHI</name>
<dbReference type="Pfam" id="PF02836">
    <property type="entry name" value="Glyco_hydro_2_C"/>
    <property type="match status" value="1"/>
</dbReference>
<evidence type="ECO:0008006" key="9">
    <source>
        <dbReference type="Google" id="ProtNLM"/>
    </source>
</evidence>
<dbReference type="InterPro" id="IPR006103">
    <property type="entry name" value="Glyco_hydro_2_cat"/>
</dbReference>
<dbReference type="SUPFAM" id="SSF49303">
    <property type="entry name" value="beta-Galactosidase/glucuronidase domain"/>
    <property type="match status" value="1"/>
</dbReference>
<comment type="similarity">
    <text evidence="1">Belongs to the glycosyl hydrolase 2 family.</text>
</comment>
<dbReference type="SUPFAM" id="SSF51445">
    <property type="entry name" value="(Trans)glycosidases"/>
    <property type="match status" value="1"/>
</dbReference>
<evidence type="ECO:0000256" key="3">
    <source>
        <dbReference type="ARBA" id="ARBA00023295"/>
    </source>
</evidence>
<dbReference type="InterPro" id="IPR006102">
    <property type="entry name" value="Ig-like_GH2"/>
</dbReference>
<comment type="caution">
    <text evidence="7">The sequence shown here is derived from an EMBL/GenBank/DDBJ whole genome shotgun (WGS) entry which is preliminary data.</text>
</comment>
<proteinExistence type="inferred from homology"/>
<dbReference type="Gene3D" id="2.60.120.260">
    <property type="entry name" value="Galactose-binding domain-like"/>
    <property type="match status" value="1"/>
</dbReference>
<dbReference type="InterPro" id="IPR051913">
    <property type="entry name" value="GH2_Domain-Containing"/>
</dbReference>
<protein>
    <recommendedName>
        <fullName evidence="9">Glycoside hydrolase family 2</fullName>
    </recommendedName>
</protein>
<evidence type="ECO:0000259" key="5">
    <source>
        <dbReference type="Pfam" id="PF00703"/>
    </source>
</evidence>